<accession>A0A6V7XB51</accession>
<evidence type="ECO:0000256" key="1">
    <source>
        <dbReference type="SAM" id="SignalP"/>
    </source>
</evidence>
<keyword evidence="1" id="KW-0732">Signal</keyword>
<dbReference type="AlphaFoldDB" id="A0A6V7XB51"/>
<sequence length="175" mass="20682">MFFIFSFLFCFFASETDADLASQIGSLKWRPSPCPNCDDTCANKPFFTCKYTCDDPNEQYPLCDQHFDPLIEGAYRCCEALKKCHVERYNYVKRDDEKSKHPIVEFRMYVNFYYSILWLMISPKSIHFSDKHCAFEYDLYTKTELVKFNMEEFIVKAVQGGLKGKVIEKNLFNFC</sequence>
<evidence type="ECO:0000313" key="3">
    <source>
        <dbReference type="Proteomes" id="UP000580250"/>
    </source>
</evidence>
<dbReference type="EMBL" id="CAJEWN010001333">
    <property type="protein sequence ID" value="CAD2196561.1"/>
    <property type="molecule type" value="Genomic_DNA"/>
</dbReference>
<dbReference type="Proteomes" id="UP000580250">
    <property type="component" value="Unassembled WGS sequence"/>
</dbReference>
<name>A0A6V7XB51_MELEN</name>
<feature type="signal peptide" evidence="1">
    <location>
        <begin position="1"/>
        <end position="18"/>
    </location>
</feature>
<gene>
    <name evidence="2" type="ORF">MENT_LOCUS49735</name>
</gene>
<reference evidence="2 3" key="1">
    <citation type="submission" date="2020-08" db="EMBL/GenBank/DDBJ databases">
        <authorList>
            <person name="Koutsovoulos G."/>
            <person name="Danchin GJ E."/>
        </authorList>
    </citation>
    <scope>NUCLEOTIDE SEQUENCE [LARGE SCALE GENOMIC DNA]</scope>
</reference>
<comment type="caution">
    <text evidence="2">The sequence shown here is derived from an EMBL/GenBank/DDBJ whole genome shotgun (WGS) entry which is preliminary data.</text>
</comment>
<protein>
    <submittedName>
        <fullName evidence="2">Uncharacterized protein</fullName>
    </submittedName>
</protein>
<organism evidence="2 3">
    <name type="scientific">Meloidogyne enterolobii</name>
    <name type="common">Root-knot nematode worm</name>
    <name type="synonym">Meloidogyne mayaguensis</name>
    <dbReference type="NCBI Taxonomy" id="390850"/>
    <lineage>
        <taxon>Eukaryota</taxon>
        <taxon>Metazoa</taxon>
        <taxon>Ecdysozoa</taxon>
        <taxon>Nematoda</taxon>
        <taxon>Chromadorea</taxon>
        <taxon>Rhabditida</taxon>
        <taxon>Tylenchina</taxon>
        <taxon>Tylenchomorpha</taxon>
        <taxon>Tylenchoidea</taxon>
        <taxon>Meloidogynidae</taxon>
        <taxon>Meloidogyninae</taxon>
        <taxon>Meloidogyne</taxon>
    </lineage>
</organism>
<feature type="chain" id="PRO_5028308541" evidence="1">
    <location>
        <begin position="19"/>
        <end position="175"/>
    </location>
</feature>
<evidence type="ECO:0000313" key="2">
    <source>
        <dbReference type="EMBL" id="CAD2196561.1"/>
    </source>
</evidence>
<proteinExistence type="predicted"/>